<evidence type="ECO:0000313" key="2">
    <source>
        <dbReference type="EMBL" id="KAK4228894.1"/>
    </source>
</evidence>
<dbReference type="EMBL" id="MU865313">
    <property type="protein sequence ID" value="KAK4228894.1"/>
    <property type="molecule type" value="Genomic_DNA"/>
</dbReference>
<comment type="caution">
    <text evidence="2">The sequence shown here is derived from an EMBL/GenBank/DDBJ whole genome shotgun (WGS) entry which is preliminary data.</text>
</comment>
<name>A0AAN7BSP4_9PEZI</name>
<keyword evidence="3" id="KW-1185">Reference proteome</keyword>
<gene>
    <name evidence="2" type="ORF">QBC38DRAFT_453712</name>
</gene>
<dbReference type="Proteomes" id="UP001301958">
    <property type="component" value="Unassembled WGS sequence"/>
</dbReference>
<organism evidence="2 3">
    <name type="scientific">Podospora fimiseda</name>
    <dbReference type="NCBI Taxonomy" id="252190"/>
    <lineage>
        <taxon>Eukaryota</taxon>
        <taxon>Fungi</taxon>
        <taxon>Dikarya</taxon>
        <taxon>Ascomycota</taxon>
        <taxon>Pezizomycotina</taxon>
        <taxon>Sordariomycetes</taxon>
        <taxon>Sordariomycetidae</taxon>
        <taxon>Sordariales</taxon>
        <taxon>Podosporaceae</taxon>
        <taxon>Podospora</taxon>
    </lineage>
</organism>
<feature type="region of interest" description="Disordered" evidence="1">
    <location>
        <begin position="108"/>
        <end position="134"/>
    </location>
</feature>
<reference evidence="2" key="2">
    <citation type="submission" date="2023-05" db="EMBL/GenBank/DDBJ databases">
        <authorList>
            <consortium name="Lawrence Berkeley National Laboratory"/>
            <person name="Steindorff A."/>
            <person name="Hensen N."/>
            <person name="Bonometti L."/>
            <person name="Westerberg I."/>
            <person name="Brannstrom I.O."/>
            <person name="Guillou S."/>
            <person name="Cros-Aarteil S."/>
            <person name="Calhoun S."/>
            <person name="Haridas S."/>
            <person name="Kuo A."/>
            <person name="Mondo S."/>
            <person name="Pangilinan J."/>
            <person name="Riley R."/>
            <person name="Labutti K."/>
            <person name="Andreopoulos B."/>
            <person name="Lipzen A."/>
            <person name="Chen C."/>
            <person name="Yanf M."/>
            <person name="Daum C."/>
            <person name="Ng V."/>
            <person name="Clum A."/>
            <person name="Ohm R."/>
            <person name="Martin F."/>
            <person name="Silar P."/>
            <person name="Natvig D."/>
            <person name="Lalanne C."/>
            <person name="Gautier V."/>
            <person name="Ament-Velasquez S.L."/>
            <person name="Kruys A."/>
            <person name="Hutchinson M.I."/>
            <person name="Powell A.J."/>
            <person name="Barry K."/>
            <person name="Miller A.N."/>
            <person name="Grigoriev I.V."/>
            <person name="Debuchy R."/>
            <person name="Gladieux P."/>
            <person name="Thoren M.H."/>
            <person name="Johannesson H."/>
        </authorList>
    </citation>
    <scope>NUCLEOTIDE SEQUENCE</scope>
    <source>
        <strain evidence="2">CBS 990.96</strain>
    </source>
</reference>
<protein>
    <submittedName>
        <fullName evidence="2">Uncharacterized protein</fullName>
    </submittedName>
</protein>
<sequence length="134" mass="14953">MARSKKETPTSKFRGLDVRIVKDRVCVPPSYALPLKTIETPTLNSSQSKILEILNKFHIETTKGSPPQMVVRKAPLSSSDDDYATTLLVFADWADKKTPATLEEVTTYIKENEENGDENDPPLPSPENSHYMGC</sequence>
<evidence type="ECO:0000256" key="1">
    <source>
        <dbReference type="SAM" id="MobiDB-lite"/>
    </source>
</evidence>
<reference evidence="2" key="1">
    <citation type="journal article" date="2023" name="Mol. Phylogenet. Evol.">
        <title>Genome-scale phylogeny and comparative genomics of the fungal order Sordariales.</title>
        <authorList>
            <person name="Hensen N."/>
            <person name="Bonometti L."/>
            <person name="Westerberg I."/>
            <person name="Brannstrom I.O."/>
            <person name="Guillou S."/>
            <person name="Cros-Aarteil S."/>
            <person name="Calhoun S."/>
            <person name="Haridas S."/>
            <person name="Kuo A."/>
            <person name="Mondo S."/>
            <person name="Pangilinan J."/>
            <person name="Riley R."/>
            <person name="LaButti K."/>
            <person name="Andreopoulos B."/>
            <person name="Lipzen A."/>
            <person name="Chen C."/>
            <person name="Yan M."/>
            <person name="Daum C."/>
            <person name="Ng V."/>
            <person name="Clum A."/>
            <person name="Steindorff A."/>
            <person name="Ohm R.A."/>
            <person name="Martin F."/>
            <person name="Silar P."/>
            <person name="Natvig D.O."/>
            <person name="Lalanne C."/>
            <person name="Gautier V."/>
            <person name="Ament-Velasquez S.L."/>
            <person name="Kruys A."/>
            <person name="Hutchinson M.I."/>
            <person name="Powell A.J."/>
            <person name="Barry K."/>
            <person name="Miller A.N."/>
            <person name="Grigoriev I.V."/>
            <person name="Debuchy R."/>
            <person name="Gladieux P."/>
            <person name="Hiltunen Thoren M."/>
            <person name="Johannesson H."/>
        </authorList>
    </citation>
    <scope>NUCLEOTIDE SEQUENCE</scope>
    <source>
        <strain evidence="2">CBS 990.96</strain>
    </source>
</reference>
<accession>A0AAN7BSP4</accession>
<proteinExistence type="predicted"/>
<dbReference type="AlphaFoldDB" id="A0AAN7BSP4"/>
<evidence type="ECO:0000313" key="3">
    <source>
        <dbReference type="Proteomes" id="UP001301958"/>
    </source>
</evidence>